<dbReference type="STRING" id="1122184.SAMN02745176_01461"/>
<accession>A0A1M6E7L2</accession>
<evidence type="ECO:0000256" key="1">
    <source>
        <dbReference type="ARBA" id="ARBA00001933"/>
    </source>
</evidence>
<evidence type="ECO:0000313" key="8">
    <source>
        <dbReference type="Proteomes" id="UP000184442"/>
    </source>
</evidence>
<comment type="similarity">
    <text evidence="5">Belongs to the class-II pyridoxal-phosphate-dependent aminotransferase family. MalY/PatB cystathionine beta-lyase subfamily.</text>
</comment>
<evidence type="ECO:0000256" key="2">
    <source>
        <dbReference type="ARBA" id="ARBA00012224"/>
    </source>
</evidence>
<gene>
    <name evidence="7" type="ORF">SAMN02745176_01461</name>
</gene>
<dbReference type="Pfam" id="PF00155">
    <property type="entry name" value="Aminotran_1_2"/>
    <property type="match status" value="1"/>
</dbReference>
<feature type="domain" description="Aminotransferase class I/classII large" evidence="6">
    <location>
        <begin position="32"/>
        <end position="379"/>
    </location>
</feature>
<dbReference type="InterPro" id="IPR015424">
    <property type="entry name" value="PyrdxlP-dep_Trfase"/>
</dbReference>
<dbReference type="InterPro" id="IPR004839">
    <property type="entry name" value="Aminotransferase_I/II_large"/>
</dbReference>
<keyword evidence="4 7" id="KW-0456">Lyase</keyword>
<dbReference type="RefSeq" id="WP_073025565.1">
    <property type="nucleotide sequence ID" value="NZ_FQZS01000008.1"/>
</dbReference>
<dbReference type="InterPro" id="IPR027619">
    <property type="entry name" value="C-S_lyase_PatB-like"/>
</dbReference>
<keyword evidence="3" id="KW-0663">Pyridoxal phosphate</keyword>
<dbReference type="Gene3D" id="3.90.1150.10">
    <property type="entry name" value="Aspartate Aminotransferase, domain 1"/>
    <property type="match status" value="1"/>
</dbReference>
<evidence type="ECO:0000313" key="7">
    <source>
        <dbReference type="EMBL" id="SHI81268.1"/>
    </source>
</evidence>
<proteinExistence type="inferred from homology"/>
<dbReference type="InterPro" id="IPR015421">
    <property type="entry name" value="PyrdxlP-dep_Trfase_major"/>
</dbReference>
<dbReference type="SUPFAM" id="SSF53383">
    <property type="entry name" value="PLP-dependent transferases"/>
    <property type="match status" value="1"/>
</dbReference>
<dbReference type="AlphaFoldDB" id="A0A1M6E7L2"/>
<dbReference type="PANTHER" id="PTHR43525:SF1">
    <property type="entry name" value="PROTEIN MALY"/>
    <property type="match status" value="1"/>
</dbReference>
<reference evidence="7 8" key="1">
    <citation type="submission" date="2016-11" db="EMBL/GenBank/DDBJ databases">
        <authorList>
            <person name="Jaros S."/>
            <person name="Januszkiewicz K."/>
            <person name="Wedrychowicz H."/>
        </authorList>
    </citation>
    <scope>NUCLEOTIDE SEQUENCE [LARGE SCALE GENOMIC DNA]</scope>
    <source>
        <strain evidence="7 8">DSM 19022</strain>
    </source>
</reference>
<dbReference type="InterPro" id="IPR051798">
    <property type="entry name" value="Class-II_PLP-Dep_Aminotrans"/>
</dbReference>
<evidence type="ECO:0000256" key="3">
    <source>
        <dbReference type="ARBA" id="ARBA00022898"/>
    </source>
</evidence>
<sequence>MKYNFNEPIDRSKNFSAKYDEVKSKFGRGDIIPLWIADMDLKVAQPIIDAIQERAKQGIFGYTSRPDSYFEAICNWQKRRNNWQIDRNLVGFNLGVVPALCTAIKEFSEENDKILFMTPVYSEFFDSVENWGRIALTSELKEENYHYSVDFDDFEEKLKQHPKLFILCNPHNPVGRVWTREELVKIGELCLKYNVMVVSDEIHSDLMLWGNKHIPFASISEEFANNTITFISATKTFNLAGLQASTTVFPNKEVKEKFERFWKRMDITRNNCFSLVAVEAAYNYGEEWLEQLLTHIEGNMIYVKEYCEKNIPQIKTYLPESTYLMWLDCRDLGLNGDELVSFMVNEAHLGLNDGRSFGAKNGFMRLNVACPRYILEKAMDNLNIAVNRLIK</sequence>
<evidence type="ECO:0000256" key="4">
    <source>
        <dbReference type="ARBA" id="ARBA00023239"/>
    </source>
</evidence>
<dbReference type="NCBIfam" id="TIGR04350">
    <property type="entry name" value="C_S_lyase_PatB"/>
    <property type="match status" value="1"/>
</dbReference>
<evidence type="ECO:0000256" key="5">
    <source>
        <dbReference type="ARBA" id="ARBA00037974"/>
    </source>
</evidence>
<dbReference type="Gene3D" id="3.40.640.10">
    <property type="entry name" value="Type I PLP-dependent aspartate aminotransferase-like (Major domain)"/>
    <property type="match status" value="1"/>
</dbReference>
<dbReference type="EMBL" id="FQZS01000008">
    <property type="protein sequence ID" value="SHI81268.1"/>
    <property type="molecule type" value="Genomic_DNA"/>
</dbReference>
<dbReference type="CDD" id="cd00609">
    <property type="entry name" value="AAT_like"/>
    <property type="match status" value="1"/>
</dbReference>
<evidence type="ECO:0000259" key="6">
    <source>
        <dbReference type="Pfam" id="PF00155"/>
    </source>
</evidence>
<dbReference type="PANTHER" id="PTHR43525">
    <property type="entry name" value="PROTEIN MALY"/>
    <property type="match status" value="1"/>
</dbReference>
<dbReference type="GO" id="GO:0030170">
    <property type="term" value="F:pyridoxal phosphate binding"/>
    <property type="evidence" value="ECO:0007669"/>
    <property type="project" value="InterPro"/>
</dbReference>
<dbReference type="GO" id="GO:0047804">
    <property type="term" value="F:cysteine-S-conjugate beta-lyase activity"/>
    <property type="evidence" value="ECO:0007669"/>
    <property type="project" value="UniProtKB-EC"/>
</dbReference>
<protein>
    <recommendedName>
        <fullName evidence="2">cysteine-S-conjugate beta-lyase</fullName>
        <ecNumber evidence="2">4.4.1.13</ecNumber>
    </recommendedName>
</protein>
<comment type="cofactor">
    <cofactor evidence="1">
        <name>pyridoxal 5'-phosphate</name>
        <dbReference type="ChEBI" id="CHEBI:597326"/>
    </cofactor>
</comment>
<dbReference type="OrthoDB" id="9802872at2"/>
<dbReference type="InterPro" id="IPR015422">
    <property type="entry name" value="PyrdxlP-dep_Trfase_small"/>
</dbReference>
<keyword evidence="8" id="KW-1185">Reference proteome</keyword>
<dbReference type="Proteomes" id="UP000184442">
    <property type="component" value="Unassembled WGS sequence"/>
</dbReference>
<dbReference type="EC" id="4.4.1.13" evidence="2"/>
<organism evidence="7 8">
    <name type="scientific">Lutispora thermophila DSM 19022</name>
    <dbReference type="NCBI Taxonomy" id="1122184"/>
    <lineage>
        <taxon>Bacteria</taxon>
        <taxon>Bacillati</taxon>
        <taxon>Bacillota</taxon>
        <taxon>Clostridia</taxon>
        <taxon>Lutisporales</taxon>
        <taxon>Lutisporaceae</taxon>
        <taxon>Lutispora</taxon>
    </lineage>
</organism>
<name>A0A1M6E7L2_9FIRM</name>